<protein>
    <recommendedName>
        <fullName evidence="1">Reverse transcriptase domain-containing protein</fullName>
    </recommendedName>
</protein>
<organism evidence="2 3">
    <name type="scientific">Apostasia shenzhenica</name>
    <dbReference type="NCBI Taxonomy" id="1088818"/>
    <lineage>
        <taxon>Eukaryota</taxon>
        <taxon>Viridiplantae</taxon>
        <taxon>Streptophyta</taxon>
        <taxon>Embryophyta</taxon>
        <taxon>Tracheophyta</taxon>
        <taxon>Spermatophyta</taxon>
        <taxon>Magnoliopsida</taxon>
        <taxon>Liliopsida</taxon>
        <taxon>Asparagales</taxon>
        <taxon>Orchidaceae</taxon>
        <taxon>Apostasioideae</taxon>
        <taxon>Apostasia</taxon>
    </lineage>
</organism>
<dbReference type="Proteomes" id="UP000236161">
    <property type="component" value="Unassembled WGS sequence"/>
</dbReference>
<dbReference type="EMBL" id="KZ451982">
    <property type="protein sequence ID" value="PKA54698.1"/>
    <property type="molecule type" value="Genomic_DNA"/>
</dbReference>
<dbReference type="AlphaFoldDB" id="A0A2I0AGN5"/>
<proteinExistence type="predicted"/>
<evidence type="ECO:0000313" key="2">
    <source>
        <dbReference type="EMBL" id="PKA54698.1"/>
    </source>
</evidence>
<feature type="domain" description="Reverse transcriptase" evidence="1">
    <location>
        <begin position="1"/>
        <end position="74"/>
    </location>
</feature>
<name>A0A2I0AGN5_9ASPA</name>
<dbReference type="InterPro" id="IPR000477">
    <property type="entry name" value="RT_dom"/>
</dbReference>
<dbReference type="OrthoDB" id="1306011at2759"/>
<gene>
    <name evidence="2" type="ORF">AXF42_Ash000533</name>
</gene>
<keyword evidence="3" id="KW-1185">Reference proteome</keyword>
<sequence>MYEGVVTSVKTQGGLTKYFPITVGLHQGSALNPYLFALIMEVMTGHIQDEVPWCMLFADDISLLRKLKRELKRN</sequence>
<evidence type="ECO:0000313" key="3">
    <source>
        <dbReference type="Proteomes" id="UP000236161"/>
    </source>
</evidence>
<accession>A0A2I0AGN5</accession>
<dbReference type="STRING" id="1088818.A0A2I0AGN5"/>
<dbReference type="PROSITE" id="PS50878">
    <property type="entry name" value="RT_POL"/>
    <property type="match status" value="1"/>
</dbReference>
<reference evidence="2 3" key="1">
    <citation type="journal article" date="2017" name="Nature">
        <title>The Apostasia genome and the evolution of orchids.</title>
        <authorList>
            <person name="Zhang G.Q."/>
            <person name="Liu K.W."/>
            <person name="Li Z."/>
            <person name="Lohaus R."/>
            <person name="Hsiao Y.Y."/>
            <person name="Niu S.C."/>
            <person name="Wang J.Y."/>
            <person name="Lin Y.C."/>
            <person name="Xu Q."/>
            <person name="Chen L.J."/>
            <person name="Yoshida K."/>
            <person name="Fujiwara S."/>
            <person name="Wang Z.W."/>
            <person name="Zhang Y.Q."/>
            <person name="Mitsuda N."/>
            <person name="Wang M."/>
            <person name="Liu G.H."/>
            <person name="Pecoraro L."/>
            <person name="Huang H.X."/>
            <person name="Xiao X.J."/>
            <person name="Lin M."/>
            <person name="Wu X.Y."/>
            <person name="Wu W.L."/>
            <person name="Chen Y.Y."/>
            <person name="Chang S.B."/>
            <person name="Sakamoto S."/>
            <person name="Ohme-Takagi M."/>
            <person name="Yagi M."/>
            <person name="Zeng S.J."/>
            <person name="Shen C.Y."/>
            <person name="Yeh C.M."/>
            <person name="Luo Y.B."/>
            <person name="Tsai W.C."/>
            <person name="Van de Peer Y."/>
            <person name="Liu Z.J."/>
        </authorList>
    </citation>
    <scope>NUCLEOTIDE SEQUENCE [LARGE SCALE GENOMIC DNA]</scope>
    <source>
        <strain evidence="3">cv. Shenzhen</strain>
        <tissue evidence="2">Stem</tissue>
    </source>
</reference>
<evidence type="ECO:0000259" key="1">
    <source>
        <dbReference type="PROSITE" id="PS50878"/>
    </source>
</evidence>